<dbReference type="PRINTS" id="PR00364">
    <property type="entry name" value="DISEASERSIST"/>
</dbReference>
<proteinExistence type="inferred from homology"/>
<keyword evidence="11" id="KW-1185">Reference proteome</keyword>
<keyword evidence="5" id="KW-0547">Nucleotide-binding</keyword>
<feature type="coiled-coil region" evidence="6">
    <location>
        <begin position="75"/>
        <end position="128"/>
    </location>
</feature>
<dbReference type="Gene3D" id="3.40.50.300">
    <property type="entry name" value="P-loop containing nucleotide triphosphate hydrolases"/>
    <property type="match status" value="1"/>
</dbReference>
<dbReference type="PROSITE" id="PS51450">
    <property type="entry name" value="LRR"/>
    <property type="match status" value="1"/>
</dbReference>
<reference evidence="10" key="1">
    <citation type="submission" date="2020-08" db="EMBL/GenBank/DDBJ databases">
        <title>Plant Genome Project.</title>
        <authorList>
            <person name="Zhang R.-G."/>
        </authorList>
    </citation>
    <scope>NUCLEOTIDE SEQUENCE</scope>
    <source>
        <strain evidence="10">WSP0</strain>
        <tissue evidence="10">Leaf</tissue>
    </source>
</reference>
<organism evidence="10 11">
    <name type="scientific">Rhododendron griersonianum</name>
    <dbReference type="NCBI Taxonomy" id="479676"/>
    <lineage>
        <taxon>Eukaryota</taxon>
        <taxon>Viridiplantae</taxon>
        <taxon>Streptophyta</taxon>
        <taxon>Embryophyta</taxon>
        <taxon>Tracheophyta</taxon>
        <taxon>Spermatophyta</taxon>
        <taxon>Magnoliopsida</taxon>
        <taxon>eudicotyledons</taxon>
        <taxon>Gunneridae</taxon>
        <taxon>Pentapetalae</taxon>
        <taxon>asterids</taxon>
        <taxon>Ericales</taxon>
        <taxon>Ericaceae</taxon>
        <taxon>Ericoideae</taxon>
        <taxon>Rhodoreae</taxon>
        <taxon>Rhododendron</taxon>
    </lineage>
</organism>
<evidence type="ECO:0000256" key="2">
    <source>
        <dbReference type="ARBA" id="ARBA00022614"/>
    </source>
</evidence>
<accession>A0AAV6IBW0</accession>
<dbReference type="PANTHER" id="PTHR33463:SF209">
    <property type="entry name" value="DISEASE RESISTANCE PROTEIN RPS2-LIKE"/>
    <property type="match status" value="1"/>
</dbReference>
<evidence type="ECO:0000256" key="4">
    <source>
        <dbReference type="ARBA" id="ARBA00022821"/>
    </source>
</evidence>
<keyword evidence="6" id="KW-0175">Coiled coil</keyword>
<dbReference type="GO" id="GO:0043531">
    <property type="term" value="F:ADP binding"/>
    <property type="evidence" value="ECO:0007669"/>
    <property type="project" value="InterPro"/>
</dbReference>
<name>A0AAV6IBW0_9ERIC</name>
<dbReference type="InterPro" id="IPR042197">
    <property type="entry name" value="Apaf_helical"/>
</dbReference>
<dbReference type="InterPro" id="IPR036388">
    <property type="entry name" value="WH-like_DNA-bd_sf"/>
</dbReference>
<dbReference type="Pfam" id="PF23247">
    <property type="entry name" value="LRR_RPS2"/>
    <property type="match status" value="1"/>
</dbReference>
<dbReference type="InterPro" id="IPR027417">
    <property type="entry name" value="P-loop_NTPase"/>
</dbReference>
<dbReference type="GO" id="GO:0005524">
    <property type="term" value="F:ATP binding"/>
    <property type="evidence" value="ECO:0007669"/>
    <property type="project" value="UniProtKB-KW"/>
</dbReference>
<keyword evidence="3" id="KW-0677">Repeat</keyword>
<evidence type="ECO:0000256" key="7">
    <source>
        <dbReference type="SAM" id="MobiDB-lite"/>
    </source>
</evidence>
<dbReference type="Gene3D" id="1.10.10.10">
    <property type="entry name" value="Winged helix-like DNA-binding domain superfamily/Winged helix DNA-binding domain"/>
    <property type="match status" value="1"/>
</dbReference>
<dbReference type="GO" id="GO:0006952">
    <property type="term" value="P:defense response"/>
    <property type="evidence" value="ECO:0007669"/>
    <property type="project" value="UniProtKB-KW"/>
</dbReference>
<evidence type="ECO:0000256" key="1">
    <source>
        <dbReference type="ARBA" id="ARBA00008894"/>
    </source>
</evidence>
<sequence>MYFKNVVVAIASAKYLVTDSKLFLPSFYFFVTDSSFLTHGEAIMEMVPALYAGFKDTISASNSLDETHGSLNDALKKLHAKRDDYQNRFQRHKNKKATNAYTDWISMVMKIENEMRDLETRFETEKNRSQLWEFHQRSGLCQEMKDKRERVLLLLKEGNELGEVMVDPPPKPVEFMPAPEIHKFKTLQMHVDKILDFLGNDKVKGIRIHGMVGSGKTAIMQSLNNREEVGKKFDIVLWLKVSAEGNKENLSTEQLQGAIARRLKLDVESTSDAHAVAKRILEELEGQRYLLLLDDVRQDLDLYCLGIPETKNGSKVVLTTRFGHVCSSIVNRAVKVDGLPENEAWELFHDVLENPKLTENTKISQLAWKIVKKCGGLPLILKMLASNFRIRKSEDQWVDGFNNFRKWPNIKHEGMGELYELLKFCSNNLDSAQKSCFCYGALYAEDSQIPIDCLLDCWGAQNFLGSDDDGDELRISGRIILQHLKNVSLLEEGMTTEYVRMHKIIRQVALHDGEHTHMVKTKEALRKAPDIKHWSEKNWISLMDNELQMLPECPDSSVLSTLFLQKNLSLKKIPASFFDHMETLLVLDFYRTGIVSFPQSLSKLIRLKVLYLNGCIYLTELSSQLEGLVNLEVLDLRGSGIKHIPQLLEKLLRLRRLLVSFPDTYSSVVATNCEVISKLSALKELIIDVKAPRKQCSDEILNSTIEKIVTLELTTLQYRFSDETVDVIKVEAATTYIWVPDAAILRIFLERGDLCFASFQVRIGFYSTSPQIPMSYQYERYIKCGNYSPEVSALLAKADAFELVNHPDAVNLMEFVESMNKVRGLLIENYSKIETIVDSNSTTNSPILPNLEQLHVRNLPMLKSIWEGHVPFGSGLCKLKVLVLRNCPMLFKIFSQGLVQTNLGIQQLEVEDCFEIEEIIMGSDFLLPNLEKMTLNNVPKLRSICANESMEWHSLKELEIHGCPRLSRLPFGKDNALNLRSIKTDKVWWDALQWQQHEVKEHFEQYCTFSTIPTTATGGIESVGEGTCRRMSQGEPSRVAPKRRLSEEEKGKAVASPESGKRGRSEQNPQGLNGYPSDSS</sequence>
<dbReference type="InterPro" id="IPR002182">
    <property type="entry name" value="NB-ARC"/>
</dbReference>
<evidence type="ECO:0000256" key="5">
    <source>
        <dbReference type="ARBA" id="ARBA00022840"/>
    </source>
</evidence>
<dbReference type="PANTHER" id="PTHR33463">
    <property type="entry name" value="NB-ARC DOMAIN-CONTAINING PROTEIN-RELATED"/>
    <property type="match status" value="1"/>
</dbReference>
<keyword evidence="5" id="KW-0067">ATP-binding</keyword>
<comment type="similarity">
    <text evidence="1">Belongs to the disease resistance NB-LRR family.</text>
</comment>
<dbReference type="AlphaFoldDB" id="A0AAV6IBW0"/>
<keyword evidence="4" id="KW-0611">Plant defense</keyword>
<evidence type="ECO:0000313" key="11">
    <source>
        <dbReference type="Proteomes" id="UP000823749"/>
    </source>
</evidence>
<dbReference type="InterPro" id="IPR057135">
    <property type="entry name" value="At4g27190-like_LRR"/>
</dbReference>
<evidence type="ECO:0000259" key="8">
    <source>
        <dbReference type="Pfam" id="PF00931"/>
    </source>
</evidence>
<gene>
    <name evidence="10" type="ORF">RHGRI_031594</name>
</gene>
<evidence type="ECO:0008006" key="12">
    <source>
        <dbReference type="Google" id="ProtNLM"/>
    </source>
</evidence>
<dbReference type="Gene3D" id="3.80.10.10">
    <property type="entry name" value="Ribonuclease Inhibitor"/>
    <property type="match status" value="2"/>
</dbReference>
<evidence type="ECO:0000256" key="6">
    <source>
        <dbReference type="SAM" id="Coils"/>
    </source>
</evidence>
<feature type="domain" description="Disease resistance protein At4g27190-like leucine-rich repeats" evidence="9">
    <location>
        <begin position="814"/>
        <end position="913"/>
    </location>
</feature>
<protein>
    <recommendedName>
        <fullName evidence="12">NB-ARC domain-containing protein</fullName>
    </recommendedName>
</protein>
<comment type="caution">
    <text evidence="10">The sequence shown here is derived from an EMBL/GenBank/DDBJ whole genome shotgun (WGS) entry which is preliminary data.</text>
</comment>
<evidence type="ECO:0000313" key="10">
    <source>
        <dbReference type="EMBL" id="KAG5524957.1"/>
    </source>
</evidence>
<dbReference type="EMBL" id="JACTNZ010000011">
    <property type="protein sequence ID" value="KAG5524957.1"/>
    <property type="molecule type" value="Genomic_DNA"/>
</dbReference>
<dbReference type="Gene3D" id="1.10.8.430">
    <property type="entry name" value="Helical domain of apoptotic protease-activating factors"/>
    <property type="match status" value="1"/>
</dbReference>
<evidence type="ECO:0000256" key="3">
    <source>
        <dbReference type="ARBA" id="ARBA00022737"/>
    </source>
</evidence>
<dbReference type="InterPro" id="IPR050905">
    <property type="entry name" value="Plant_NBS-LRR"/>
</dbReference>
<feature type="region of interest" description="Disordered" evidence="7">
    <location>
        <begin position="1018"/>
        <end position="1080"/>
    </location>
</feature>
<dbReference type="Pfam" id="PF00931">
    <property type="entry name" value="NB-ARC"/>
    <property type="match status" value="1"/>
</dbReference>
<evidence type="ECO:0000259" key="9">
    <source>
        <dbReference type="Pfam" id="PF23247"/>
    </source>
</evidence>
<dbReference type="InterPro" id="IPR001611">
    <property type="entry name" value="Leu-rich_rpt"/>
</dbReference>
<dbReference type="Proteomes" id="UP000823749">
    <property type="component" value="Chromosome 11"/>
</dbReference>
<dbReference type="InterPro" id="IPR032675">
    <property type="entry name" value="LRR_dom_sf"/>
</dbReference>
<feature type="domain" description="NB-ARC" evidence="8">
    <location>
        <begin position="188"/>
        <end position="351"/>
    </location>
</feature>
<dbReference type="SUPFAM" id="SSF52058">
    <property type="entry name" value="L domain-like"/>
    <property type="match status" value="1"/>
</dbReference>
<dbReference type="SUPFAM" id="SSF52540">
    <property type="entry name" value="P-loop containing nucleoside triphosphate hydrolases"/>
    <property type="match status" value="1"/>
</dbReference>
<keyword evidence="2" id="KW-0433">Leucine-rich repeat</keyword>
<feature type="compositionally biased region" description="Polar residues" evidence="7">
    <location>
        <begin position="1066"/>
        <end position="1080"/>
    </location>
</feature>